<feature type="transmembrane region" description="Helical" evidence="8">
    <location>
        <begin position="128"/>
        <end position="151"/>
    </location>
</feature>
<name>A0A2S0N9V3_9HYPH</name>
<protein>
    <submittedName>
        <fullName evidence="9">Malonate transporter</fullName>
    </submittedName>
</protein>
<accession>A0A2S0N9V3</accession>
<keyword evidence="3" id="KW-0813">Transport</keyword>
<gene>
    <name evidence="9" type="ORF">C6569_07720</name>
</gene>
<dbReference type="EMBL" id="CP027668">
    <property type="protein sequence ID" value="AVO44959.1"/>
    <property type="molecule type" value="Genomic_DNA"/>
</dbReference>
<feature type="transmembrane region" description="Helical" evidence="8">
    <location>
        <begin position="172"/>
        <end position="192"/>
    </location>
</feature>
<dbReference type="PANTHER" id="PTHR36838:SF3">
    <property type="entry name" value="TRANSPORTER AUXIN EFFLUX CARRIER EC FAMILY"/>
    <property type="match status" value="1"/>
</dbReference>
<keyword evidence="10" id="KW-1185">Reference proteome</keyword>
<dbReference type="Gene3D" id="1.20.1530.20">
    <property type="match status" value="1"/>
</dbReference>
<keyword evidence="6 8" id="KW-1133">Transmembrane helix</keyword>
<feature type="transmembrane region" description="Helical" evidence="8">
    <location>
        <begin position="98"/>
        <end position="116"/>
    </location>
</feature>
<dbReference type="RefSeq" id="WP_106748300.1">
    <property type="nucleotide sequence ID" value="NZ_CP027668.1"/>
</dbReference>
<dbReference type="InterPro" id="IPR004776">
    <property type="entry name" value="Mem_transp_PIN-like"/>
</dbReference>
<evidence type="ECO:0000256" key="4">
    <source>
        <dbReference type="ARBA" id="ARBA00022475"/>
    </source>
</evidence>
<comment type="similarity">
    <text evidence="2">Belongs to the auxin efflux carrier (TC 2.A.69) family.</text>
</comment>
<organism evidence="9 10">
    <name type="scientific">Phreatobacter cathodiphilus</name>
    <dbReference type="NCBI Taxonomy" id="1868589"/>
    <lineage>
        <taxon>Bacteria</taxon>
        <taxon>Pseudomonadati</taxon>
        <taxon>Pseudomonadota</taxon>
        <taxon>Alphaproteobacteria</taxon>
        <taxon>Hyphomicrobiales</taxon>
        <taxon>Phreatobacteraceae</taxon>
        <taxon>Phreatobacter</taxon>
    </lineage>
</organism>
<dbReference type="OrthoDB" id="7329340at2"/>
<dbReference type="KEGG" id="phr:C6569_07720"/>
<evidence type="ECO:0000313" key="9">
    <source>
        <dbReference type="EMBL" id="AVO44959.1"/>
    </source>
</evidence>
<reference evidence="9 10" key="1">
    <citation type="submission" date="2018-03" db="EMBL/GenBank/DDBJ databases">
        <title>Genome sequencing of Phreatobacter sp.</title>
        <authorList>
            <person name="Kim S.-J."/>
            <person name="Heo J."/>
            <person name="Kwon S.-W."/>
        </authorList>
    </citation>
    <scope>NUCLEOTIDE SEQUENCE [LARGE SCALE GENOMIC DNA]</scope>
    <source>
        <strain evidence="9 10">S-12</strain>
    </source>
</reference>
<evidence type="ECO:0000256" key="7">
    <source>
        <dbReference type="ARBA" id="ARBA00023136"/>
    </source>
</evidence>
<evidence type="ECO:0000256" key="2">
    <source>
        <dbReference type="ARBA" id="ARBA00010145"/>
    </source>
</evidence>
<keyword evidence="4" id="KW-1003">Cell membrane</keyword>
<feature type="transmembrane region" description="Helical" evidence="8">
    <location>
        <begin position="299"/>
        <end position="319"/>
    </location>
</feature>
<evidence type="ECO:0000256" key="3">
    <source>
        <dbReference type="ARBA" id="ARBA00022448"/>
    </source>
</evidence>
<feature type="transmembrane region" description="Helical" evidence="8">
    <location>
        <begin position="204"/>
        <end position="223"/>
    </location>
</feature>
<comment type="subcellular location">
    <subcellularLocation>
        <location evidence="1">Cell membrane</location>
        <topology evidence="1">Multi-pass membrane protein</topology>
    </subcellularLocation>
</comment>
<feature type="transmembrane region" description="Helical" evidence="8">
    <location>
        <begin position="235"/>
        <end position="260"/>
    </location>
</feature>
<feature type="transmembrane region" description="Helical" evidence="8">
    <location>
        <begin position="36"/>
        <end position="58"/>
    </location>
</feature>
<keyword evidence="5 8" id="KW-0812">Transmembrane</keyword>
<proteinExistence type="inferred from homology"/>
<evidence type="ECO:0000256" key="6">
    <source>
        <dbReference type="ARBA" id="ARBA00022989"/>
    </source>
</evidence>
<dbReference type="Proteomes" id="UP000237889">
    <property type="component" value="Chromosome"/>
</dbReference>
<evidence type="ECO:0000256" key="5">
    <source>
        <dbReference type="ARBA" id="ARBA00022692"/>
    </source>
</evidence>
<keyword evidence="7 8" id="KW-0472">Membrane</keyword>
<evidence type="ECO:0000256" key="1">
    <source>
        <dbReference type="ARBA" id="ARBA00004651"/>
    </source>
</evidence>
<evidence type="ECO:0000313" key="10">
    <source>
        <dbReference type="Proteomes" id="UP000237889"/>
    </source>
</evidence>
<feature type="transmembrane region" description="Helical" evidence="8">
    <location>
        <begin position="70"/>
        <end position="91"/>
    </location>
</feature>
<dbReference type="GO" id="GO:0005886">
    <property type="term" value="C:plasma membrane"/>
    <property type="evidence" value="ECO:0007669"/>
    <property type="project" value="UniProtKB-SubCell"/>
</dbReference>
<evidence type="ECO:0000256" key="8">
    <source>
        <dbReference type="SAM" id="Phobius"/>
    </source>
</evidence>
<feature type="transmembrane region" description="Helical" evidence="8">
    <location>
        <begin position="266"/>
        <end position="287"/>
    </location>
</feature>
<dbReference type="GO" id="GO:0055085">
    <property type="term" value="P:transmembrane transport"/>
    <property type="evidence" value="ECO:0007669"/>
    <property type="project" value="InterPro"/>
</dbReference>
<feature type="transmembrane region" description="Helical" evidence="8">
    <location>
        <begin position="6"/>
        <end position="24"/>
    </location>
</feature>
<dbReference type="AlphaFoldDB" id="A0A2S0N9V3"/>
<dbReference type="InterPro" id="IPR038770">
    <property type="entry name" value="Na+/solute_symporter_sf"/>
</dbReference>
<dbReference type="Pfam" id="PF03547">
    <property type="entry name" value="Mem_trans"/>
    <property type="match status" value="1"/>
</dbReference>
<sequence>MLQVLNLAMPFFGLIALGFFTARYKAWKGTPIPEAGLAWMNVFLIYIALPALFFRILAQTPLEKLNNVPFVVGTTFATFTVFVLGFAYVAWRSGGHTGHATVAGVAAAYGNIGYMGPGLAFSTIGSEAAAPVALIFCFDNILLFSLVPLLMALDGTTRRSILSVVGEVIVKIVTHPFILATVAGVVSAFLQFKPPEMLDRLLAFLQNAAAPVALFTLGVTVALRMESFAALGRVAAAISPILALKLLIHPALAVLILSFLGTFEPSWVYAAALMACLPPALNVFIIARQYDTFVEEASNAVLLGTVVSVGTLTSVLYLVKNELLPINIFSP</sequence>
<dbReference type="PANTHER" id="PTHR36838">
    <property type="entry name" value="AUXIN EFFLUX CARRIER FAMILY PROTEIN"/>
    <property type="match status" value="1"/>
</dbReference>